<dbReference type="Proteomes" id="UP000077405">
    <property type="component" value="Plasmid pYZ1"/>
</dbReference>
<dbReference type="NCBIfam" id="NF006520">
    <property type="entry name" value="PRK08965.1-4"/>
    <property type="match status" value="1"/>
</dbReference>
<dbReference type="KEGG" id="ahu:A6A40_16490"/>
<dbReference type="PANTHER" id="PTHR34584:SF1">
    <property type="entry name" value="NA(+)_H(+) ANTIPORTER SUBUNIT E1"/>
    <property type="match status" value="1"/>
</dbReference>
<evidence type="ECO:0000256" key="1">
    <source>
        <dbReference type="ARBA" id="ARBA00004651"/>
    </source>
</evidence>
<dbReference type="RefSeq" id="WP_108546971.1">
    <property type="nucleotide sequence ID" value="NZ_CP028902.1"/>
</dbReference>
<evidence type="ECO:0000313" key="8">
    <source>
        <dbReference type="EMBL" id="AWB06664.1"/>
    </source>
</evidence>
<name>A0A2R4VQE7_9PROT</name>
<keyword evidence="4 7" id="KW-0812">Transmembrane</keyword>
<feature type="transmembrane region" description="Helical" evidence="7">
    <location>
        <begin position="108"/>
        <end position="129"/>
    </location>
</feature>
<evidence type="ECO:0000256" key="4">
    <source>
        <dbReference type="ARBA" id="ARBA00022692"/>
    </source>
</evidence>
<dbReference type="OrthoDB" id="9807187at2"/>
<keyword evidence="5 7" id="KW-1133">Transmembrane helix</keyword>
<evidence type="ECO:0000313" key="9">
    <source>
        <dbReference type="Proteomes" id="UP000077405"/>
    </source>
</evidence>
<dbReference type="AlphaFoldDB" id="A0A2R4VQE7"/>
<evidence type="ECO:0000256" key="7">
    <source>
        <dbReference type="SAM" id="Phobius"/>
    </source>
</evidence>
<dbReference type="GO" id="GO:0008324">
    <property type="term" value="F:monoatomic cation transmembrane transporter activity"/>
    <property type="evidence" value="ECO:0007669"/>
    <property type="project" value="InterPro"/>
</dbReference>
<dbReference type="InterPro" id="IPR002758">
    <property type="entry name" value="Cation_antiport_E"/>
</dbReference>
<evidence type="ECO:0000256" key="3">
    <source>
        <dbReference type="ARBA" id="ARBA00022475"/>
    </source>
</evidence>
<sequence>MRVPVKRWLPYPMMAATLLGVWLLLNESVAPGTIILGGVLSLATVATLDTLDLPAGRFRRPRAALSLLVLVLADIVRSNIAVAKIILRPGRGQHVSGFLRIPLDLRAPYGLATLACIVTATPGTVWVAYDRSRNTLLLHILDLVDEQEWIDIIKGRYETRLMELFE</sequence>
<gene>
    <name evidence="8" type="ORF">A6A40_16490</name>
</gene>
<evidence type="ECO:0000256" key="2">
    <source>
        <dbReference type="ARBA" id="ARBA00006228"/>
    </source>
</evidence>
<comment type="subcellular location">
    <subcellularLocation>
        <location evidence="1">Cell membrane</location>
        <topology evidence="1">Multi-pass membrane protein</topology>
    </subcellularLocation>
</comment>
<organism evidence="8 9">
    <name type="scientific">Azospirillum humicireducens</name>
    <dbReference type="NCBI Taxonomy" id="1226968"/>
    <lineage>
        <taxon>Bacteria</taxon>
        <taxon>Pseudomonadati</taxon>
        <taxon>Pseudomonadota</taxon>
        <taxon>Alphaproteobacteria</taxon>
        <taxon>Rhodospirillales</taxon>
        <taxon>Azospirillaceae</taxon>
        <taxon>Azospirillum</taxon>
    </lineage>
</organism>
<keyword evidence="3" id="KW-1003">Cell membrane</keyword>
<keyword evidence="8" id="KW-0614">Plasmid</keyword>
<feature type="transmembrane region" description="Helical" evidence="7">
    <location>
        <begin position="67"/>
        <end position="87"/>
    </location>
</feature>
<keyword evidence="6 7" id="KW-0472">Membrane</keyword>
<accession>A0A2R4VQE7</accession>
<dbReference type="Pfam" id="PF01899">
    <property type="entry name" value="MNHE"/>
    <property type="match status" value="1"/>
</dbReference>
<dbReference type="GO" id="GO:0005886">
    <property type="term" value="C:plasma membrane"/>
    <property type="evidence" value="ECO:0007669"/>
    <property type="project" value="UniProtKB-SubCell"/>
</dbReference>
<dbReference type="PANTHER" id="PTHR34584">
    <property type="entry name" value="NA(+)/H(+) ANTIPORTER SUBUNIT E1"/>
    <property type="match status" value="1"/>
</dbReference>
<evidence type="ECO:0000256" key="5">
    <source>
        <dbReference type="ARBA" id="ARBA00022989"/>
    </source>
</evidence>
<geneLocation type="plasmid" evidence="8 9">
    <name>pYZ1</name>
</geneLocation>
<protein>
    <submittedName>
        <fullName evidence="8">Na+/H+ antiporter subunit E</fullName>
    </submittedName>
</protein>
<proteinExistence type="inferred from homology"/>
<evidence type="ECO:0000256" key="6">
    <source>
        <dbReference type="ARBA" id="ARBA00023136"/>
    </source>
</evidence>
<keyword evidence="9" id="KW-1185">Reference proteome</keyword>
<dbReference type="PIRSF" id="PIRSF019239">
    <property type="entry name" value="MrpE"/>
    <property type="match status" value="1"/>
</dbReference>
<reference evidence="8 9" key="1">
    <citation type="submission" date="2018-04" db="EMBL/GenBank/DDBJ databases">
        <title>Complete genome sequence of the nitrogen-fixing bacterium Azospirillum humicireducens type strain SgZ-5.</title>
        <authorList>
            <person name="Yu Z."/>
        </authorList>
    </citation>
    <scope>NUCLEOTIDE SEQUENCE [LARGE SCALE GENOMIC DNA]</scope>
    <source>
        <strain evidence="8 9">SgZ-5</strain>
        <plasmid evidence="8 9">pYZ1</plasmid>
    </source>
</reference>
<dbReference type="EMBL" id="CP028902">
    <property type="protein sequence ID" value="AWB06664.1"/>
    <property type="molecule type" value="Genomic_DNA"/>
</dbReference>
<comment type="similarity">
    <text evidence="2">Belongs to the CPA3 antiporters (TC 2.A.63) subunit E family.</text>
</comment>